<keyword evidence="2" id="KW-0479">Metal-binding</keyword>
<keyword evidence="5" id="KW-0862">Zinc</keyword>
<accession>A0AA36FQA8</accession>
<proteinExistence type="predicted"/>
<keyword evidence="12" id="KW-1185">Reference proteome</keyword>
<organism evidence="11 12">
    <name type="scientific">Octopus vulgaris</name>
    <name type="common">Common octopus</name>
    <dbReference type="NCBI Taxonomy" id="6645"/>
    <lineage>
        <taxon>Eukaryota</taxon>
        <taxon>Metazoa</taxon>
        <taxon>Spiralia</taxon>
        <taxon>Lophotrochozoa</taxon>
        <taxon>Mollusca</taxon>
        <taxon>Cephalopoda</taxon>
        <taxon>Coleoidea</taxon>
        <taxon>Octopodiformes</taxon>
        <taxon>Octopoda</taxon>
        <taxon>Incirrata</taxon>
        <taxon>Octopodidae</taxon>
        <taxon>Octopus</taxon>
    </lineage>
</organism>
<evidence type="ECO:0000256" key="6">
    <source>
        <dbReference type="ARBA" id="ARBA00023015"/>
    </source>
</evidence>
<evidence type="ECO:0000256" key="9">
    <source>
        <dbReference type="PROSITE-ProRule" id="PRU00042"/>
    </source>
</evidence>
<comment type="subcellular location">
    <subcellularLocation>
        <location evidence="1">Nucleus</location>
    </subcellularLocation>
</comment>
<feature type="domain" description="C2H2-type" evidence="10">
    <location>
        <begin position="46"/>
        <end position="67"/>
    </location>
</feature>
<evidence type="ECO:0000256" key="3">
    <source>
        <dbReference type="ARBA" id="ARBA00022737"/>
    </source>
</evidence>
<evidence type="ECO:0000256" key="2">
    <source>
        <dbReference type="ARBA" id="ARBA00022723"/>
    </source>
</evidence>
<dbReference type="AlphaFoldDB" id="A0AA36FQA8"/>
<evidence type="ECO:0000256" key="1">
    <source>
        <dbReference type="ARBA" id="ARBA00004123"/>
    </source>
</evidence>
<keyword evidence="8" id="KW-0539">Nucleus</keyword>
<dbReference type="Gene3D" id="3.30.160.60">
    <property type="entry name" value="Classic Zinc Finger"/>
    <property type="match status" value="1"/>
</dbReference>
<dbReference type="Proteomes" id="UP001162480">
    <property type="component" value="Chromosome 27"/>
</dbReference>
<evidence type="ECO:0000313" key="12">
    <source>
        <dbReference type="Proteomes" id="UP001162480"/>
    </source>
</evidence>
<sequence>MAIEVAFNIHTGEKNNCDICEPYHCDICGKILCWIETQTYSYMKPYPCDICGKSFSVSSSLTTHKYS</sequence>
<dbReference type="EMBL" id="OX597840">
    <property type="protein sequence ID" value="CAI9742178.1"/>
    <property type="molecule type" value="Genomic_DNA"/>
</dbReference>
<dbReference type="SUPFAM" id="SSF57667">
    <property type="entry name" value="beta-beta-alpha zinc fingers"/>
    <property type="match status" value="1"/>
</dbReference>
<dbReference type="InterPro" id="IPR013087">
    <property type="entry name" value="Znf_C2H2_type"/>
</dbReference>
<protein>
    <submittedName>
        <fullName evidence="11">---NA</fullName>
    </submittedName>
</protein>
<dbReference type="InterPro" id="IPR036236">
    <property type="entry name" value="Znf_C2H2_sf"/>
</dbReference>
<dbReference type="FunFam" id="3.30.160.60:FF:001289">
    <property type="entry name" value="Zinc finger protein 574"/>
    <property type="match status" value="1"/>
</dbReference>
<evidence type="ECO:0000256" key="4">
    <source>
        <dbReference type="ARBA" id="ARBA00022771"/>
    </source>
</evidence>
<evidence type="ECO:0000313" key="11">
    <source>
        <dbReference type="EMBL" id="CAI9742178.1"/>
    </source>
</evidence>
<evidence type="ECO:0000256" key="7">
    <source>
        <dbReference type="ARBA" id="ARBA00023163"/>
    </source>
</evidence>
<evidence type="ECO:0000256" key="8">
    <source>
        <dbReference type="ARBA" id="ARBA00023242"/>
    </source>
</evidence>
<reference evidence="11" key="1">
    <citation type="submission" date="2023-08" db="EMBL/GenBank/DDBJ databases">
        <authorList>
            <person name="Alioto T."/>
            <person name="Alioto T."/>
            <person name="Gomez Garrido J."/>
        </authorList>
    </citation>
    <scope>NUCLEOTIDE SEQUENCE</scope>
</reference>
<dbReference type="GO" id="GO:0008270">
    <property type="term" value="F:zinc ion binding"/>
    <property type="evidence" value="ECO:0007669"/>
    <property type="project" value="UniProtKB-KW"/>
</dbReference>
<keyword evidence="4 9" id="KW-0863">Zinc-finger</keyword>
<dbReference type="GO" id="GO:0005634">
    <property type="term" value="C:nucleus"/>
    <property type="evidence" value="ECO:0007669"/>
    <property type="project" value="UniProtKB-SubCell"/>
</dbReference>
<keyword evidence="6" id="KW-0805">Transcription regulation</keyword>
<dbReference type="PROSITE" id="PS50157">
    <property type="entry name" value="ZINC_FINGER_C2H2_2"/>
    <property type="match status" value="1"/>
</dbReference>
<gene>
    <name evidence="11" type="ORF">OCTVUL_1B025736</name>
</gene>
<name>A0AA36FQA8_OCTVU</name>
<dbReference type="Pfam" id="PF00096">
    <property type="entry name" value="zf-C2H2"/>
    <property type="match status" value="1"/>
</dbReference>
<evidence type="ECO:0000259" key="10">
    <source>
        <dbReference type="PROSITE" id="PS50157"/>
    </source>
</evidence>
<keyword evidence="3" id="KW-0677">Repeat</keyword>
<dbReference type="GO" id="GO:0006357">
    <property type="term" value="P:regulation of transcription by RNA polymerase II"/>
    <property type="evidence" value="ECO:0007669"/>
    <property type="project" value="UniProtKB-ARBA"/>
</dbReference>
<evidence type="ECO:0000256" key="5">
    <source>
        <dbReference type="ARBA" id="ARBA00022833"/>
    </source>
</evidence>
<keyword evidence="7" id="KW-0804">Transcription</keyword>